<dbReference type="SUPFAM" id="SSF46774">
    <property type="entry name" value="ARID-like"/>
    <property type="match status" value="1"/>
</dbReference>
<reference evidence="11" key="1">
    <citation type="journal article" date="2023" name="Mol. Phylogenet. Evol.">
        <title>Genome-scale phylogeny and comparative genomics of the fungal order Sordariales.</title>
        <authorList>
            <person name="Hensen N."/>
            <person name="Bonometti L."/>
            <person name="Westerberg I."/>
            <person name="Brannstrom I.O."/>
            <person name="Guillou S."/>
            <person name="Cros-Aarteil S."/>
            <person name="Calhoun S."/>
            <person name="Haridas S."/>
            <person name="Kuo A."/>
            <person name="Mondo S."/>
            <person name="Pangilinan J."/>
            <person name="Riley R."/>
            <person name="LaButti K."/>
            <person name="Andreopoulos B."/>
            <person name="Lipzen A."/>
            <person name="Chen C."/>
            <person name="Yan M."/>
            <person name="Daum C."/>
            <person name="Ng V."/>
            <person name="Clum A."/>
            <person name="Steindorff A."/>
            <person name="Ohm R.A."/>
            <person name="Martin F."/>
            <person name="Silar P."/>
            <person name="Natvig D.O."/>
            <person name="Lalanne C."/>
            <person name="Gautier V."/>
            <person name="Ament-Velasquez S.L."/>
            <person name="Kruys A."/>
            <person name="Hutchinson M.I."/>
            <person name="Powell A.J."/>
            <person name="Barry K."/>
            <person name="Miller A.N."/>
            <person name="Grigoriev I.V."/>
            <person name="Debuchy R."/>
            <person name="Gladieux P."/>
            <person name="Hiltunen Thoren M."/>
            <person name="Johannesson H."/>
        </authorList>
    </citation>
    <scope>NUCLEOTIDE SEQUENCE</scope>
    <source>
        <strain evidence="11">CBS 168.71</strain>
    </source>
</reference>
<dbReference type="Proteomes" id="UP001278766">
    <property type="component" value="Unassembled WGS sequence"/>
</dbReference>
<dbReference type="Pfam" id="PF08914">
    <property type="entry name" value="Myb_Rap1"/>
    <property type="match status" value="2"/>
</dbReference>
<dbReference type="Gene3D" id="1.10.150.60">
    <property type="entry name" value="ARID DNA-binding domain"/>
    <property type="match status" value="1"/>
</dbReference>
<keyword evidence="4" id="KW-0805">Transcription regulation</keyword>
<dbReference type="CDD" id="cd11655">
    <property type="entry name" value="rap1_myb-like"/>
    <property type="match status" value="2"/>
</dbReference>
<dbReference type="GO" id="GO:0031848">
    <property type="term" value="P:protection from non-homologous end joining at telomere"/>
    <property type="evidence" value="ECO:0007669"/>
    <property type="project" value="TreeGrafter"/>
</dbReference>
<dbReference type="Gene3D" id="1.10.10.60">
    <property type="entry name" value="Homeodomain-like"/>
    <property type="match status" value="2"/>
</dbReference>
<comment type="caution">
    <text evidence="11">The sequence shown here is derived from an EMBL/GenBank/DDBJ whole genome shotgun (WGS) entry which is preliminary data.</text>
</comment>
<evidence type="ECO:0000256" key="9">
    <source>
        <dbReference type="SAM" id="MobiDB-lite"/>
    </source>
</evidence>
<name>A0AAE0H7E9_9PEZI</name>
<evidence type="ECO:0000256" key="4">
    <source>
        <dbReference type="ARBA" id="ARBA00023015"/>
    </source>
</evidence>
<feature type="compositionally biased region" description="Acidic residues" evidence="9">
    <location>
        <begin position="466"/>
        <end position="482"/>
    </location>
</feature>
<comment type="subcellular location">
    <subcellularLocation>
        <location evidence="8">Nucleus</location>
    </subcellularLocation>
    <subcellularLocation>
        <location evidence="8">Chromosome</location>
        <location evidence="8">Telomere</location>
    </subcellularLocation>
</comment>
<feature type="compositionally biased region" description="Acidic residues" evidence="9">
    <location>
        <begin position="811"/>
        <end position="824"/>
    </location>
</feature>
<evidence type="ECO:0000256" key="6">
    <source>
        <dbReference type="ARBA" id="ARBA00023163"/>
    </source>
</evidence>
<dbReference type="InterPro" id="IPR009057">
    <property type="entry name" value="Homeodomain-like_sf"/>
</dbReference>
<dbReference type="InterPro" id="IPR001357">
    <property type="entry name" value="BRCT_dom"/>
</dbReference>
<evidence type="ECO:0000313" key="12">
    <source>
        <dbReference type="Proteomes" id="UP001278766"/>
    </source>
</evidence>
<comment type="similarity">
    <text evidence="1 8">Belongs to the RAP1 family.</text>
</comment>
<feature type="compositionally biased region" description="Pro residues" evidence="9">
    <location>
        <begin position="314"/>
        <end position="326"/>
    </location>
</feature>
<dbReference type="SUPFAM" id="SSF52113">
    <property type="entry name" value="BRCT domain"/>
    <property type="match status" value="1"/>
</dbReference>
<dbReference type="InterPro" id="IPR015010">
    <property type="entry name" value="TERF2IP_Myb"/>
</dbReference>
<comment type="function">
    <text evidence="8">Involved in the regulation of telomere length, clustering and has a specific role in telomere position effect (TPE).</text>
</comment>
<keyword evidence="12" id="KW-1185">Reference proteome</keyword>
<reference evidence="11" key="2">
    <citation type="submission" date="2023-06" db="EMBL/GenBank/DDBJ databases">
        <authorList>
            <consortium name="Lawrence Berkeley National Laboratory"/>
            <person name="Haridas S."/>
            <person name="Hensen N."/>
            <person name="Bonometti L."/>
            <person name="Westerberg I."/>
            <person name="Brannstrom I.O."/>
            <person name="Guillou S."/>
            <person name="Cros-Aarteil S."/>
            <person name="Calhoun S."/>
            <person name="Kuo A."/>
            <person name="Mondo S."/>
            <person name="Pangilinan J."/>
            <person name="Riley R."/>
            <person name="Labutti K."/>
            <person name="Andreopoulos B."/>
            <person name="Lipzen A."/>
            <person name="Chen C."/>
            <person name="Yanf M."/>
            <person name="Daum C."/>
            <person name="Ng V."/>
            <person name="Clum A."/>
            <person name="Steindorff A."/>
            <person name="Ohm R."/>
            <person name="Martin F."/>
            <person name="Silar P."/>
            <person name="Natvig D."/>
            <person name="Lalanne C."/>
            <person name="Gautier V."/>
            <person name="Ament-Velasquez S.L."/>
            <person name="Kruys A."/>
            <person name="Hutchinson M.I."/>
            <person name="Powell A.J."/>
            <person name="Barry K."/>
            <person name="Miller A.N."/>
            <person name="Grigoriev I.V."/>
            <person name="Debuchy R."/>
            <person name="Gladieux P."/>
            <person name="Thoren M.H."/>
            <person name="Johannesson H."/>
        </authorList>
    </citation>
    <scope>NUCLEOTIDE SEQUENCE</scope>
    <source>
        <strain evidence="11">CBS 168.71</strain>
    </source>
</reference>
<protein>
    <recommendedName>
        <fullName evidence="8">DNA-binding protein RAP1</fullName>
    </recommendedName>
</protein>
<dbReference type="InterPro" id="IPR039595">
    <property type="entry name" value="TE2IP/Rap1"/>
</dbReference>
<dbReference type="GO" id="GO:0042162">
    <property type="term" value="F:telomeric DNA binding"/>
    <property type="evidence" value="ECO:0007669"/>
    <property type="project" value="TreeGrafter"/>
</dbReference>
<dbReference type="PROSITE" id="PS50096">
    <property type="entry name" value="IQ"/>
    <property type="match status" value="1"/>
</dbReference>
<evidence type="ECO:0000313" key="11">
    <source>
        <dbReference type="EMBL" id="KAK3291368.1"/>
    </source>
</evidence>
<feature type="compositionally biased region" description="Acidic residues" evidence="9">
    <location>
        <begin position="592"/>
        <end position="632"/>
    </location>
</feature>
<proteinExistence type="inferred from homology"/>
<keyword evidence="6" id="KW-0804">Transcription</keyword>
<dbReference type="InterPro" id="IPR021661">
    <property type="entry name" value="Rap1_C"/>
</dbReference>
<feature type="compositionally biased region" description="Acidic residues" evidence="9">
    <location>
        <begin position="640"/>
        <end position="668"/>
    </location>
</feature>
<evidence type="ECO:0000256" key="3">
    <source>
        <dbReference type="ARBA" id="ARBA00022895"/>
    </source>
</evidence>
<dbReference type="GeneID" id="87838347"/>
<dbReference type="RefSeq" id="XP_062654882.1">
    <property type="nucleotide sequence ID" value="XM_062801399.1"/>
</dbReference>
<organism evidence="11 12">
    <name type="scientific">Chaetomium fimeti</name>
    <dbReference type="NCBI Taxonomy" id="1854472"/>
    <lineage>
        <taxon>Eukaryota</taxon>
        <taxon>Fungi</taxon>
        <taxon>Dikarya</taxon>
        <taxon>Ascomycota</taxon>
        <taxon>Pezizomycotina</taxon>
        <taxon>Sordariomycetes</taxon>
        <taxon>Sordariomycetidae</taxon>
        <taxon>Sordariales</taxon>
        <taxon>Chaetomiaceae</taxon>
        <taxon>Chaetomium</taxon>
    </lineage>
</organism>
<feature type="compositionally biased region" description="Pro residues" evidence="9">
    <location>
        <begin position="334"/>
        <end position="349"/>
    </location>
</feature>
<dbReference type="PANTHER" id="PTHR16466">
    <property type="entry name" value="TELOMERE REPEAT-BINDING FACTOR 2-INTERACTING PROTEIN 1"/>
    <property type="match status" value="1"/>
</dbReference>
<dbReference type="Gene3D" id="1.10.10.2170">
    <property type="match status" value="1"/>
</dbReference>
<evidence type="ECO:0000259" key="10">
    <source>
        <dbReference type="PROSITE" id="PS50172"/>
    </source>
</evidence>
<dbReference type="CDD" id="cd16100">
    <property type="entry name" value="ARID"/>
    <property type="match status" value="1"/>
</dbReference>
<feature type="compositionally biased region" description="Pro residues" evidence="9">
    <location>
        <begin position="900"/>
        <end position="910"/>
    </location>
</feature>
<feature type="domain" description="BRCT" evidence="10">
    <location>
        <begin position="14"/>
        <end position="93"/>
    </location>
</feature>
<evidence type="ECO:0000256" key="2">
    <source>
        <dbReference type="ARBA" id="ARBA00022454"/>
    </source>
</evidence>
<dbReference type="EMBL" id="JAUEPN010000010">
    <property type="protein sequence ID" value="KAK3291368.1"/>
    <property type="molecule type" value="Genomic_DNA"/>
</dbReference>
<comment type="subunit">
    <text evidence="8">Homodimer.</text>
</comment>
<keyword evidence="3 8" id="KW-0779">Telomere</keyword>
<dbReference type="Gene3D" id="3.40.50.10190">
    <property type="entry name" value="BRCT domain"/>
    <property type="match status" value="1"/>
</dbReference>
<feature type="compositionally biased region" description="Polar residues" evidence="9">
    <location>
        <begin position="669"/>
        <end position="681"/>
    </location>
</feature>
<evidence type="ECO:0000256" key="8">
    <source>
        <dbReference type="RuleBase" id="RU367107"/>
    </source>
</evidence>
<accession>A0AAE0H7E9</accession>
<dbReference type="SUPFAM" id="SSF46689">
    <property type="entry name" value="Homeodomain-like"/>
    <property type="match status" value="2"/>
</dbReference>
<dbReference type="PROSITE" id="PS50172">
    <property type="entry name" value="BRCT"/>
    <property type="match status" value="1"/>
</dbReference>
<dbReference type="InterPro" id="IPR036420">
    <property type="entry name" value="BRCT_dom_sf"/>
</dbReference>
<dbReference type="GO" id="GO:0070187">
    <property type="term" value="C:shelterin complex"/>
    <property type="evidence" value="ECO:0007669"/>
    <property type="project" value="TreeGrafter"/>
</dbReference>
<keyword evidence="2 8" id="KW-0158">Chromosome</keyword>
<dbReference type="Pfam" id="PF11626">
    <property type="entry name" value="Rap1_C"/>
    <property type="match status" value="1"/>
</dbReference>
<dbReference type="InterPro" id="IPR038104">
    <property type="entry name" value="Rap1_C_sf"/>
</dbReference>
<evidence type="ECO:0000256" key="1">
    <source>
        <dbReference type="ARBA" id="ARBA00010467"/>
    </source>
</evidence>
<evidence type="ECO:0000256" key="5">
    <source>
        <dbReference type="ARBA" id="ARBA00023159"/>
    </source>
</evidence>
<gene>
    <name evidence="11" type="ORF">B0H64DRAFT_349412</name>
</gene>
<dbReference type="Pfam" id="PF16589">
    <property type="entry name" value="BRCT_2"/>
    <property type="match status" value="1"/>
</dbReference>
<sequence>MAAPIVYDGVNGKYEGTLFNGLKFWVAQRVPTRSSILERIRNNGGKIVQLEKFADVLVADHARKDCPPGSVSWKYINDCVTGGELVDIEDYRIHETKAPSKGIKVPYTKLDEQILVTWVRRAGSDLSGNEIYKDLAKKYPHHSWHSWRDKWVKNMSLLGEDQLPPVLEELPPRRTQPGSGPQTAPDTPAPPAKPTPATRDVKTSSGRNHTPVRKPRNFFTDEDDKILAKYVADRIKAGEKPNGNLIYQDFQKKHPHHGWHSWRDRWVRHLSLRDPSHLSALEEEPAVEPSRAHTHPAISAPSPADPPKARVAPTIPPPSARTPAVPPSSARTPVVPPPSARTPVVPPPATKALTRPSPIERRGNQTMPALIPTNPANTLTDGQPMTRLQELKQRGNQITIARAIQSPARGYLLRTRLRTLQACVAALQPRALGFLTRHALGLTEIQVEPGEEGWFPATEQGPALPQDDDAESAPPEEDEDEPNQPNQHVTPAPPKTTPVLSREEFWRTFNEFNELNCVLPGPWVQIDHQAVDIWDLWRCATAEPDHSFRDWEVIAESLGFDWIAEPHVLVHLKIAFEKHLLEFETTLKEFDQWDEEDEEEAGEGGEEEVEEVEEEEEEEEKEVEEVEEEEEERREGEKGVEEEEDDEEIEEGDEEGVMVEEAEDDETASQESDANFVSSPPINLKRARVLSRTPFSSSVRKRPRYDPDVEVPETPETRTERAGQGVAGARAAASNQHTPTRRPRHTQPARQPAEPEAQYSRPIPQYDGTEDDVLLTPSQQLRSEIEATAFQEEPSRSAPGGTSSAQPLFISDDDETSNSDDGFESVDNLPVRAPPPRDRENPHQRTLPWAKDKGKQPATATPQPPPLARTTPTTATTQPTPRNQPLSTPHPRTPTHTHTPTPPNPPPDPGPILKHFLKLNRYPPTLIARAVRATTCHFHNTEIVLDSLVLGKGVPADMPGVWTEGDDRVLSEVGVGKERDRDKARALKGLVKKHGQEGVVMRRAFLRGLEGA</sequence>
<feature type="compositionally biased region" description="Low complexity" evidence="9">
    <location>
        <begin position="722"/>
        <end position="733"/>
    </location>
</feature>
<dbReference type="InterPro" id="IPR036431">
    <property type="entry name" value="ARID_dom_sf"/>
</dbReference>
<feature type="region of interest" description="Disordered" evidence="9">
    <location>
        <begin position="590"/>
        <end position="912"/>
    </location>
</feature>
<dbReference type="GO" id="GO:0010833">
    <property type="term" value="P:telomere maintenance via telomere lengthening"/>
    <property type="evidence" value="ECO:0007669"/>
    <property type="project" value="UniProtKB-UniRule"/>
</dbReference>
<dbReference type="PANTHER" id="PTHR16466:SF6">
    <property type="entry name" value="TELOMERIC REPEAT-BINDING FACTOR 2-INTERACTING PROTEIN 1"/>
    <property type="match status" value="1"/>
</dbReference>
<feature type="region of interest" description="Disordered" evidence="9">
    <location>
        <begin position="167"/>
        <end position="218"/>
    </location>
</feature>
<feature type="region of interest" description="Disordered" evidence="9">
    <location>
        <begin position="281"/>
        <end position="382"/>
    </location>
</feature>
<keyword evidence="7 8" id="KW-0539">Nucleus</keyword>
<feature type="compositionally biased region" description="Low complexity" evidence="9">
    <location>
        <begin position="868"/>
        <end position="899"/>
    </location>
</feature>
<keyword evidence="5" id="KW-0010">Activator</keyword>
<dbReference type="AlphaFoldDB" id="A0AAE0H7E9"/>
<feature type="region of interest" description="Disordered" evidence="9">
    <location>
        <begin position="453"/>
        <end position="498"/>
    </location>
</feature>
<evidence type="ECO:0000256" key="7">
    <source>
        <dbReference type="ARBA" id="ARBA00023242"/>
    </source>
</evidence>